<dbReference type="Gene3D" id="1.10.3210.10">
    <property type="entry name" value="Hypothetical protein af1432"/>
    <property type="match status" value="1"/>
</dbReference>
<dbReference type="SUPFAM" id="SSF52172">
    <property type="entry name" value="CheY-like"/>
    <property type="match status" value="1"/>
</dbReference>
<sequence>MTGTDVVTPAAAGTARPHILFVDDEPRILGGLRRMLRTHRDRWDMSFAEGAEAALAALRERPCDVIVSDYRMPGMNGAQLLERVRLEYPGTARVILSGQTNEDNLLSIMVLAHEFLTKPSSPEQLVATVERLIDVRAASGGGIRPDRADVQSLPSPPRTLVELVAALAGEEASAHSVGAVIEQDPAATAKILQLVNSSAYTMARKVSDVGQAVALLGLHTVRGLVLMHDLIRTFDAASGLPVEWLEGLTLHSVETSRLCRMFADGAEWESNAFTAGLLHEVGQLVLASMRPREFADARTAWRAPEPEPGGPTFLCVAESAVIGFSHIDAGADLLRFWGLPDPVIEAVAGHAATVQPSAVVDASSAVALAHMVVEADLGPVCGPLGPAPLEEDQLDERARTVITRWRRERSRHGG</sequence>
<feature type="modified residue" description="4-aspartylphosphate" evidence="1">
    <location>
        <position position="69"/>
    </location>
</feature>
<dbReference type="InterPro" id="IPR001789">
    <property type="entry name" value="Sig_transdc_resp-reg_receiver"/>
</dbReference>
<dbReference type="RefSeq" id="WP_203768368.1">
    <property type="nucleotide sequence ID" value="NZ_BAAAYJ010000002.1"/>
</dbReference>
<dbReference type="Gene3D" id="3.40.50.2300">
    <property type="match status" value="1"/>
</dbReference>
<dbReference type="SUPFAM" id="SSF109604">
    <property type="entry name" value="HD-domain/PDEase-like"/>
    <property type="match status" value="1"/>
</dbReference>
<dbReference type="Pfam" id="PF08668">
    <property type="entry name" value="HDOD"/>
    <property type="match status" value="1"/>
</dbReference>
<keyword evidence="5" id="KW-1185">Reference proteome</keyword>
<dbReference type="Pfam" id="PF00072">
    <property type="entry name" value="Response_reg"/>
    <property type="match status" value="1"/>
</dbReference>
<dbReference type="GO" id="GO:0000160">
    <property type="term" value="P:phosphorelay signal transduction system"/>
    <property type="evidence" value="ECO:0007669"/>
    <property type="project" value="InterPro"/>
</dbReference>
<evidence type="ECO:0000313" key="4">
    <source>
        <dbReference type="EMBL" id="GIE49170.1"/>
    </source>
</evidence>
<dbReference type="SMART" id="SM00448">
    <property type="entry name" value="REC"/>
    <property type="match status" value="1"/>
</dbReference>
<dbReference type="InterPro" id="IPR011006">
    <property type="entry name" value="CheY-like_superfamily"/>
</dbReference>
<feature type="domain" description="HDOD" evidence="3">
    <location>
        <begin position="153"/>
        <end position="353"/>
    </location>
</feature>
<proteinExistence type="predicted"/>
<dbReference type="PROSITE" id="PS50110">
    <property type="entry name" value="RESPONSE_REGULATORY"/>
    <property type="match status" value="1"/>
</dbReference>
<evidence type="ECO:0000259" key="3">
    <source>
        <dbReference type="PROSITE" id="PS51833"/>
    </source>
</evidence>
<evidence type="ECO:0000313" key="5">
    <source>
        <dbReference type="Proteomes" id="UP000647172"/>
    </source>
</evidence>
<organism evidence="4 5">
    <name type="scientific">Actinoplanes nipponensis</name>
    <dbReference type="NCBI Taxonomy" id="135950"/>
    <lineage>
        <taxon>Bacteria</taxon>
        <taxon>Bacillati</taxon>
        <taxon>Actinomycetota</taxon>
        <taxon>Actinomycetes</taxon>
        <taxon>Micromonosporales</taxon>
        <taxon>Micromonosporaceae</taxon>
        <taxon>Actinoplanes</taxon>
    </lineage>
</organism>
<evidence type="ECO:0000256" key="1">
    <source>
        <dbReference type="PROSITE-ProRule" id="PRU00169"/>
    </source>
</evidence>
<dbReference type="EMBL" id="BOMQ01000030">
    <property type="protein sequence ID" value="GIE49170.1"/>
    <property type="molecule type" value="Genomic_DNA"/>
</dbReference>
<evidence type="ECO:0000259" key="2">
    <source>
        <dbReference type="PROSITE" id="PS50110"/>
    </source>
</evidence>
<comment type="caution">
    <text evidence="4">The sequence shown here is derived from an EMBL/GenBank/DDBJ whole genome shotgun (WGS) entry which is preliminary data.</text>
</comment>
<dbReference type="InterPro" id="IPR052340">
    <property type="entry name" value="RNase_Y/CdgJ"/>
</dbReference>
<dbReference type="PANTHER" id="PTHR33525">
    <property type="match status" value="1"/>
</dbReference>
<dbReference type="Proteomes" id="UP000647172">
    <property type="component" value="Unassembled WGS sequence"/>
</dbReference>
<reference evidence="4" key="1">
    <citation type="submission" date="2021-01" db="EMBL/GenBank/DDBJ databases">
        <title>Whole genome shotgun sequence of Actinoplanes nipponensis NBRC 14063.</title>
        <authorList>
            <person name="Komaki H."/>
            <person name="Tamura T."/>
        </authorList>
    </citation>
    <scope>NUCLEOTIDE SEQUENCE</scope>
    <source>
        <strain evidence="4">NBRC 14063</strain>
    </source>
</reference>
<protein>
    <submittedName>
        <fullName evidence="4">Signal transduction protein</fullName>
    </submittedName>
</protein>
<accession>A0A919JH23</accession>
<name>A0A919JH23_9ACTN</name>
<dbReference type="AlphaFoldDB" id="A0A919JH23"/>
<keyword evidence="1" id="KW-0597">Phosphoprotein</keyword>
<dbReference type="InterPro" id="IPR013976">
    <property type="entry name" value="HDOD"/>
</dbReference>
<dbReference type="PANTHER" id="PTHR33525:SF4">
    <property type="entry name" value="CYCLIC DI-GMP PHOSPHODIESTERASE CDGJ"/>
    <property type="match status" value="1"/>
</dbReference>
<gene>
    <name evidence="4" type="ORF">Ani05nite_27040</name>
</gene>
<dbReference type="PROSITE" id="PS51833">
    <property type="entry name" value="HDOD"/>
    <property type="match status" value="1"/>
</dbReference>
<feature type="domain" description="Response regulatory" evidence="2">
    <location>
        <begin position="18"/>
        <end position="133"/>
    </location>
</feature>